<organism evidence="8 9">
    <name type="scientific">Chelydra serpentina</name>
    <name type="common">Snapping turtle</name>
    <name type="synonym">Testudo serpentina</name>
    <dbReference type="NCBI Taxonomy" id="8475"/>
    <lineage>
        <taxon>Eukaryota</taxon>
        <taxon>Metazoa</taxon>
        <taxon>Chordata</taxon>
        <taxon>Craniata</taxon>
        <taxon>Vertebrata</taxon>
        <taxon>Euteleostomi</taxon>
        <taxon>Archelosauria</taxon>
        <taxon>Testudinata</taxon>
        <taxon>Testudines</taxon>
        <taxon>Cryptodira</taxon>
        <taxon>Durocryptodira</taxon>
        <taxon>Americhelydia</taxon>
        <taxon>Chelydroidea</taxon>
        <taxon>Chelydridae</taxon>
        <taxon>Chelydra</taxon>
    </lineage>
</organism>
<dbReference type="Pfam" id="PF00078">
    <property type="entry name" value="RVT_1"/>
    <property type="match status" value="1"/>
</dbReference>
<sequence length="432" mass="47387">MLSHQYYEKDGCLYCKKDYWARFGELCHGCSEQITKGLVMVAGEQKYHPECFSCLSCRAFIGDGDTYALVERSKLYCGHCYYQMVVTPVIEQILPDSPGARIPHTVTLVSIPACSDGKRGFSVSIDQHCSSQGCGSEHSHTVRVREYVVDPDCISPDMKNSIHIGDRILEINGTPIRHVPLDEIDLLIQETSRLLQLTIEHDPHETVARESALESSPLASLHSPQRSPACTPGGEASAVSQRTVMRSCSIDKSPCSSSLGSPASQRKDISRSESLRVVSRTAFLKEVSPPCLLSLGPDLTPATLCPSTLILTQPSLCPSPTPQGCRKAFHTVSTDLLMSKLGTQSLDGPTVTWVHNWLENRTQRAVISRSQSSITSGVPYGSVLGPVLFNIFIIDLDNGIESTLIKLWMIPSWEGLQVLWRIGRSGQTGEMV</sequence>
<protein>
    <submittedName>
        <fullName evidence="8">LIM domain kinase 1</fullName>
    </submittedName>
</protein>
<evidence type="ECO:0000313" key="9">
    <source>
        <dbReference type="Proteomes" id="UP000694403"/>
    </source>
</evidence>
<proteinExistence type="predicted"/>
<feature type="region of interest" description="Disordered" evidence="5">
    <location>
        <begin position="206"/>
        <end position="236"/>
    </location>
</feature>
<evidence type="ECO:0000256" key="4">
    <source>
        <dbReference type="PROSITE-ProRule" id="PRU00125"/>
    </source>
</evidence>
<dbReference type="PROSITE" id="PS00478">
    <property type="entry name" value="LIM_DOMAIN_1"/>
    <property type="match status" value="1"/>
</dbReference>
<evidence type="ECO:0000256" key="3">
    <source>
        <dbReference type="ARBA" id="ARBA00023038"/>
    </source>
</evidence>
<dbReference type="SMART" id="SM00228">
    <property type="entry name" value="PDZ"/>
    <property type="match status" value="1"/>
</dbReference>
<evidence type="ECO:0000313" key="8">
    <source>
        <dbReference type="Ensembl" id="ENSCSRP00000012236.1"/>
    </source>
</evidence>
<dbReference type="InterPro" id="IPR000477">
    <property type="entry name" value="RT_dom"/>
</dbReference>
<dbReference type="Gene3D" id="2.10.110.10">
    <property type="entry name" value="Cysteine Rich Protein"/>
    <property type="match status" value="2"/>
</dbReference>
<dbReference type="Pfam" id="PF00595">
    <property type="entry name" value="PDZ"/>
    <property type="match status" value="1"/>
</dbReference>
<dbReference type="CDD" id="cd06754">
    <property type="entry name" value="PDZ_LIMK-like"/>
    <property type="match status" value="1"/>
</dbReference>
<dbReference type="Ensembl" id="ENSCSRT00000012719.1">
    <property type="protein sequence ID" value="ENSCSRP00000012236.1"/>
    <property type="gene ID" value="ENSCSRG00000009140.1"/>
</dbReference>
<dbReference type="InterPro" id="IPR036034">
    <property type="entry name" value="PDZ_sf"/>
</dbReference>
<dbReference type="CDD" id="cd09464">
    <property type="entry name" value="LIM2_LIMK1"/>
    <property type="match status" value="1"/>
</dbReference>
<feature type="compositionally biased region" description="Low complexity" evidence="5">
    <location>
        <begin position="213"/>
        <end position="224"/>
    </location>
</feature>
<evidence type="ECO:0000259" key="7">
    <source>
        <dbReference type="PROSITE" id="PS50106"/>
    </source>
</evidence>
<dbReference type="PROSITE" id="PS50023">
    <property type="entry name" value="LIM_DOMAIN_2"/>
    <property type="match status" value="1"/>
</dbReference>
<evidence type="ECO:0000256" key="1">
    <source>
        <dbReference type="ARBA" id="ARBA00022723"/>
    </source>
</evidence>
<feature type="region of interest" description="Disordered" evidence="5">
    <location>
        <begin position="251"/>
        <end position="271"/>
    </location>
</feature>
<reference evidence="8" key="1">
    <citation type="submission" date="2025-08" db="UniProtKB">
        <authorList>
            <consortium name="Ensembl"/>
        </authorList>
    </citation>
    <scope>IDENTIFICATION</scope>
</reference>
<keyword evidence="2 4" id="KW-0862">Zinc</keyword>
<dbReference type="GO" id="GO:0046872">
    <property type="term" value="F:metal ion binding"/>
    <property type="evidence" value="ECO:0007669"/>
    <property type="project" value="UniProtKB-KW"/>
</dbReference>
<dbReference type="Pfam" id="PF00412">
    <property type="entry name" value="LIM"/>
    <property type="match status" value="1"/>
</dbReference>
<feature type="domain" description="LIM zinc-binding" evidence="6">
    <location>
        <begin position="25"/>
        <end position="87"/>
    </location>
</feature>
<dbReference type="SUPFAM" id="SSF50156">
    <property type="entry name" value="PDZ domain-like"/>
    <property type="match status" value="1"/>
</dbReference>
<evidence type="ECO:0000256" key="2">
    <source>
        <dbReference type="ARBA" id="ARBA00022833"/>
    </source>
</evidence>
<dbReference type="InterPro" id="IPR001478">
    <property type="entry name" value="PDZ"/>
</dbReference>
<keyword evidence="9" id="KW-1185">Reference proteome</keyword>
<feature type="compositionally biased region" description="Low complexity" evidence="5">
    <location>
        <begin position="251"/>
        <end position="264"/>
    </location>
</feature>
<dbReference type="InterPro" id="IPR001781">
    <property type="entry name" value="Znf_LIM"/>
</dbReference>
<keyword evidence="1 4" id="KW-0479">Metal-binding</keyword>
<dbReference type="Proteomes" id="UP000694403">
    <property type="component" value="Unplaced"/>
</dbReference>
<keyword evidence="3 4" id="KW-0440">LIM domain</keyword>
<evidence type="ECO:0000259" key="6">
    <source>
        <dbReference type="PROSITE" id="PS50023"/>
    </source>
</evidence>
<dbReference type="Gene3D" id="2.30.42.10">
    <property type="match status" value="1"/>
</dbReference>
<evidence type="ECO:0000256" key="5">
    <source>
        <dbReference type="SAM" id="MobiDB-lite"/>
    </source>
</evidence>
<dbReference type="PROSITE" id="PS50106">
    <property type="entry name" value="PDZ"/>
    <property type="match status" value="1"/>
</dbReference>
<reference evidence="8" key="2">
    <citation type="submission" date="2025-09" db="UniProtKB">
        <authorList>
            <consortium name="Ensembl"/>
        </authorList>
    </citation>
    <scope>IDENTIFICATION</scope>
</reference>
<name>A0A8C3SDA9_CHESE</name>
<dbReference type="AlphaFoldDB" id="A0A8C3SDA9"/>
<accession>A0A8C3SDA9</accession>
<dbReference type="SMART" id="SM00132">
    <property type="entry name" value="LIM"/>
    <property type="match status" value="1"/>
</dbReference>
<dbReference type="PANTHER" id="PTHR33332">
    <property type="entry name" value="REVERSE TRANSCRIPTASE DOMAIN-CONTAINING PROTEIN"/>
    <property type="match status" value="1"/>
</dbReference>
<dbReference type="SUPFAM" id="SSF57716">
    <property type="entry name" value="Glucocorticoid receptor-like (DNA-binding domain)"/>
    <property type="match status" value="2"/>
</dbReference>
<feature type="domain" description="PDZ" evidence="7">
    <location>
        <begin position="108"/>
        <end position="203"/>
    </location>
</feature>